<protein>
    <submittedName>
        <fullName evidence="3">Uncharacterized protein</fullName>
    </submittedName>
</protein>
<feature type="region of interest" description="Disordered" evidence="2">
    <location>
        <begin position="71"/>
        <end position="96"/>
    </location>
</feature>
<name>A0A6C0AVK8_9ZZZZ</name>
<proteinExistence type="predicted"/>
<evidence type="ECO:0000256" key="1">
    <source>
        <dbReference type="SAM" id="Coils"/>
    </source>
</evidence>
<sequence>MYKNLVERIHAESEQLQNNMAKEPAREPLHEIRKRDIAIQKEKFLRDQEALRKHYHRFTQLEKKIENINKKAAADNEQNPSENETSVPYIKRGTRSKDDIELELKKQIERRDKRGHKYEHRLIHHQKIRWGQQERNKLFETRHKMLQEWDKQQERLKQRQQREEAAKELQAIRDAIDAEVPQSL</sequence>
<feature type="coiled-coil region" evidence="1">
    <location>
        <begin position="146"/>
        <end position="175"/>
    </location>
</feature>
<reference evidence="3" key="1">
    <citation type="journal article" date="2020" name="Nature">
        <title>Giant virus diversity and host interactions through global metagenomics.</title>
        <authorList>
            <person name="Schulz F."/>
            <person name="Roux S."/>
            <person name="Paez-Espino D."/>
            <person name="Jungbluth S."/>
            <person name="Walsh D.A."/>
            <person name="Denef V.J."/>
            <person name="McMahon K.D."/>
            <person name="Konstantinidis K.T."/>
            <person name="Eloe-Fadrosh E.A."/>
            <person name="Kyrpides N.C."/>
            <person name="Woyke T."/>
        </authorList>
    </citation>
    <scope>NUCLEOTIDE SEQUENCE</scope>
    <source>
        <strain evidence="3">GVMAG-S-ERX555943-30</strain>
    </source>
</reference>
<organism evidence="3">
    <name type="scientific">viral metagenome</name>
    <dbReference type="NCBI Taxonomy" id="1070528"/>
    <lineage>
        <taxon>unclassified sequences</taxon>
        <taxon>metagenomes</taxon>
        <taxon>organismal metagenomes</taxon>
    </lineage>
</organism>
<accession>A0A6C0AVK8</accession>
<dbReference type="EMBL" id="MN738751">
    <property type="protein sequence ID" value="QHS83275.1"/>
    <property type="molecule type" value="Genomic_DNA"/>
</dbReference>
<dbReference type="AlphaFoldDB" id="A0A6C0AVK8"/>
<keyword evidence="1" id="KW-0175">Coiled coil</keyword>
<evidence type="ECO:0000313" key="3">
    <source>
        <dbReference type="EMBL" id="QHS83275.1"/>
    </source>
</evidence>
<evidence type="ECO:0000256" key="2">
    <source>
        <dbReference type="SAM" id="MobiDB-lite"/>
    </source>
</evidence>